<proteinExistence type="inferred from homology"/>
<evidence type="ECO:0000313" key="10">
    <source>
        <dbReference type="Proteomes" id="UP001624684"/>
    </source>
</evidence>
<keyword evidence="5" id="KW-0949">S-adenosyl-L-methionine</keyword>
<dbReference type="EC" id="2.1.1.72" evidence="2"/>
<evidence type="ECO:0000256" key="6">
    <source>
        <dbReference type="ARBA" id="ARBA00022747"/>
    </source>
</evidence>
<name>A0ABW8U8J6_9GAMM</name>
<evidence type="ECO:0000256" key="4">
    <source>
        <dbReference type="ARBA" id="ARBA00022679"/>
    </source>
</evidence>
<dbReference type="InterPro" id="IPR050953">
    <property type="entry name" value="N4_N6_ade-DNA_methylase"/>
</dbReference>
<evidence type="ECO:0000313" key="9">
    <source>
        <dbReference type="EMBL" id="MFL1732998.1"/>
    </source>
</evidence>
<reference evidence="9 10" key="1">
    <citation type="submission" date="2024-11" db="EMBL/GenBank/DDBJ databases">
        <title>First Report of Moraxella oculi in Brazil in an Infectious Bovine Keratoconjunctivitis Outbreak.</title>
        <authorList>
            <person name="Carvalho C.V."/>
            <person name="Domingues R."/>
            <person name="Coutinho C."/>
            <person name="Honorio N.T.B.S."/>
            <person name="Faza D.R.L.R."/>
            <person name="Carvalho W.A."/>
            <person name="Machado A.B.F."/>
            <person name="Martins M.F."/>
            <person name="Gaspar E.B."/>
        </authorList>
    </citation>
    <scope>NUCLEOTIDE SEQUENCE [LARGE SCALE GENOMIC DNA]</scope>
    <source>
        <strain evidence="9 10">2117LE</strain>
    </source>
</reference>
<evidence type="ECO:0000256" key="3">
    <source>
        <dbReference type="ARBA" id="ARBA00022603"/>
    </source>
</evidence>
<sequence>MPDTSINDCEFIENAEMKANLLNLDSFLLWNVKEAILYKRQDGGFTPIQSWFTSEISNRNEVKKKPEAWKALLAEIIGYLEGFLSDGSYRPATLSDFGKGLYSQSLERFTPMLSEYYKSLSVQDFDFYVELNDWNKQTPNATPESKFKSLAEFVILAWLNRFIFAHYLKTFSLDVMKIEDLSPDASLEQVLATFREISEKCDFMNIFIGSFGDQCIPDNFLAYLLQINELFKNIRLQDIDIDMLQDVIENSFNESSKKIAGQFATPLNLARYAAEITIKDRTSEFLDPCCGSGSIAKVVYLMKRSAGIAPAAALSQIWASDKFAYPLQLCSIALSYPEALGSLVKVFKKDVFELHTGETVTFVDPFFGGEVPQKIPEFHSIVSNLPFVQSNILERKYRLETLAETVSEPPLPGRTDLFAYIVFHLLKLVPVGGRIGIITSNSWLSTDWGNTFKQKLLKDHKLLRVVCSASGKWFANTDVVGLITVIEKGSPADDHKTEFVSLSSDIHSWESADIHASVMGTLSKSSSDKVVKHAYTTKEIQYYQEIGMSWAALFTHLSWLRDIEPKLTLATELMDIERGMRRGCDAMFYPRFEHKIEDEYIRPVVLSSRDFKSRLTDSITKDAFCCSAEISELQRLGHMVR</sequence>
<evidence type="ECO:0000256" key="1">
    <source>
        <dbReference type="ARBA" id="ARBA00006594"/>
    </source>
</evidence>
<feature type="domain" description="DNA methylase adenine-specific" evidence="8">
    <location>
        <begin position="248"/>
        <end position="508"/>
    </location>
</feature>
<keyword evidence="4" id="KW-0808">Transferase</keyword>
<dbReference type="EMBL" id="JBJJXE010000017">
    <property type="protein sequence ID" value="MFL1732998.1"/>
    <property type="molecule type" value="Genomic_DNA"/>
</dbReference>
<dbReference type="SUPFAM" id="SSF53335">
    <property type="entry name" value="S-adenosyl-L-methionine-dependent methyltransferases"/>
    <property type="match status" value="1"/>
</dbReference>
<dbReference type="PRINTS" id="PR00507">
    <property type="entry name" value="N12N6MTFRASE"/>
</dbReference>
<keyword evidence="10" id="KW-1185">Reference proteome</keyword>
<dbReference type="InterPro" id="IPR029063">
    <property type="entry name" value="SAM-dependent_MTases_sf"/>
</dbReference>
<dbReference type="GO" id="GO:0032259">
    <property type="term" value="P:methylation"/>
    <property type="evidence" value="ECO:0007669"/>
    <property type="project" value="UniProtKB-KW"/>
</dbReference>
<keyword evidence="3 9" id="KW-0489">Methyltransferase</keyword>
<dbReference type="GO" id="GO:0008168">
    <property type="term" value="F:methyltransferase activity"/>
    <property type="evidence" value="ECO:0007669"/>
    <property type="project" value="UniProtKB-KW"/>
</dbReference>
<dbReference type="Proteomes" id="UP001624684">
    <property type="component" value="Unassembled WGS sequence"/>
</dbReference>
<evidence type="ECO:0000259" key="8">
    <source>
        <dbReference type="Pfam" id="PF02384"/>
    </source>
</evidence>
<dbReference type="RefSeq" id="WP_407069505.1">
    <property type="nucleotide sequence ID" value="NZ_JBJJXE010000017.1"/>
</dbReference>
<dbReference type="InterPro" id="IPR003356">
    <property type="entry name" value="DNA_methylase_A-5"/>
</dbReference>
<comment type="similarity">
    <text evidence="1">Belongs to the N(4)/N(6)-methyltransferase family.</text>
</comment>
<comment type="caution">
    <text evidence="9">The sequence shown here is derived from an EMBL/GenBank/DDBJ whole genome shotgun (WGS) entry which is preliminary data.</text>
</comment>
<keyword evidence="6" id="KW-0680">Restriction system</keyword>
<dbReference type="PANTHER" id="PTHR33841:SF5">
    <property type="entry name" value="DNA METHYLASE (MODIFICATION METHYLASE) (METHYLTRANSFERASE)-RELATED"/>
    <property type="match status" value="1"/>
</dbReference>
<accession>A0ABW8U8J6</accession>
<dbReference type="Pfam" id="PF02384">
    <property type="entry name" value="N6_Mtase"/>
    <property type="match status" value="1"/>
</dbReference>
<evidence type="ECO:0000256" key="2">
    <source>
        <dbReference type="ARBA" id="ARBA00011900"/>
    </source>
</evidence>
<dbReference type="Gene3D" id="3.40.50.150">
    <property type="entry name" value="Vaccinia Virus protein VP39"/>
    <property type="match status" value="1"/>
</dbReference>
<protein>
    <recommendedName>
        <fullName evidence="2">site-specific DNA-methyltransferase (adenine-specific)</fullName>
        <ecNumber evidence="2">2.1.1.72</ecNumber>
    </recommendedName>
</protein>
<organism evidence="9 10">
    <name type="scientific">Moraxella oculi</name>
    <dbReference type="NCBI Taxonomy" id="2940516"/>
    <lineage>
        <taxon>Bacteria</taxon>
        <taxon>Pseudomonadati</taxon>
        <taxon>Pseudomonadota</taxon>
        <taxon>Gammaproteobacteria</taxon>
        <taxon>Moraxellales</taxon>
        <taxon>Moraxellaceae</taxon>
        <taxon>Moraxella</taxon>
    </lineage>
</organism>
<gene>
    <name evidence="9" type="ORF">ACJHVH_08390</name>
</gene>
<dbReference type="PANTHER" id="PTHR33841">
    <property type="entry name" value="DNA METHYLTRANSFERASE YEEA-RELATED"/>
    <property type="match status" value="1"/>
</dbReference>
<comment type="catalytic activity">
    <reaction evidence="7">
        <text>a 2'-deoxyadenosine in DNA + S-adenosyl-L-methionine = an N(6)-methyl-2'-deoxyadenosine in DNA + S-adenosyl-L-homocysteine + H(+)</text>
        <dbReference type="Rhea" id="RHEA:15197"/>
        <dbReference type="Rhea" id="RHEA-COMP:12418"/>
        <dbReference type="Rhea" id="RHEA-COMP:12419"/>
        <dbReference type="ChEBI" id="CHEBI:15378"/>
        <dbReference type="ChEBI" id="CHEBI:57856"/>
        <dbReference type="ChEBI" id="CHEBI:59789"/>
        <dbReference type="ChEBI" id="CHEBI:90615"/>
        <dbReference type="ChEBI" id="CHEBI:90616"/>
        <dbReference type="EC" id="2.1.1.72"/>
    </reaction>
</comment>
<evidence type="ECO:0000256" key="7">
    <source>
        <dbReference type="ARBA" id="ARBA00047942"/>
    </source>
</evidence>
<evidence type="ECO:0000256" key="5">
    <source>
        <dbReference type="ARBA" id="ARBA00022691"/>
    </source>
</evidence>